<feature type="compositionally biased region" description="Low complexity" evidence="1">
    <location>
        <begin position="391"/>
        <end position="414"/>
    </location>
</feature>
<reference evidence="4 5" key="1">
    <citation type="journal article" date="2019" name="Nat. Microbiol.">
        <title>Mediterranean grassland soil C-N compound turnover is dependent on rainfall and depth, and is mediated by genomically divergent microorganisms.</title>
        <authorList>
            <person name="Diamond S."/>
            <person name="Andeer P.F."/>
            <person name="Li Z."/>
            <person name="Crits-Christoph A."/>
            <person name="Burstein D."/>
            <person name="Anantharaman K."/>
            <person name="Lane K.R."/>
            <person name="Thomas B.C."/>
            <person name="Pan C."/>
            <person name="Northen T.R."/>
            <person name="Banfield J.F."/>
        </authorList>
    </citation>
    <scope>NUCLEOTIDE SEQUENCE [LARGE SCALE GENOMIC DNA]</scope>
    <source>
        <strain evidence="4">WS_2</strain>
    </source>
</reference>
<proteinExistence type="predicted"/>
<dbReference type="InterPro" id="IPR052173">
    <property type="entry name" value="Beta-lactam_resp_regulator"/>
</dbReference>
<dbReference type="Proteomes" id="UP000317716">
    <property type="component" value="Unassembled WGS sequence"/>
</dbReference>
<gene>
    <name evidence="4" type="ORF">E6K72_02425</name>
</gene>
<feature type="compositionally biased region" description="Basic residues" evidence="1">
    <location>
        <begin position="1007"/>
        <end position="1016"/>
    </location>
</feature>
<keyword evidence="2" id="KW-0472">Membrane</keyword>
<feature type="transmembrane region" description="Helical" evidence="2">
    <location>
        <begin position="12"/>
        <end position="35"/>
    </location>
</feature>
<evidence type="ECO:0000313" key="4">
    <source>
        <dbReference type="EMBL" id="TMQ58509.1"/>
    </source>
</evidence>
<keyword evidence="2" id="KW-0812">Transmembrane</keyword>
<feature type="transmembrane region" description="Helical" evidence="2">
    <location>
        <begin position="158"/>
        <end position="177"/>
    </location>
</feature>
<evidence type="ECO:0000259" key="3">
    <source>
        <dbReference type="Pfam" id="PF05569"/>
    </source>
</evidence>
<feature type="region of interest" description="Disordered" evidence="1">
    <location>
        <begin position="391"/>
        <end position="417"/>
    </location>
</feature>
<feature type="transmembrane region" description="Helical" evidence="2">
    <location>
        <begin position="47"/>
        <end position="65"/>
    </location>
</feature>
<organism evidence="4 5">
    <name type="scientific">Eiseniibacteriota bacterium</name>
    <dbReference type="NCBI Taxonomy" id="2212470"/>
    <lineage>
        <taxon>Bacteria</taxon>
        <taxon>Candidatus Eiseniibacteriota</taxon>
    </lineage>
</organism>
<evidence type="ECO:0000256" key="2">
    <source>
        <dbReference type="SAM" id="Phobius"/>
    </source>
</evidence>
<feature type="compositionally biased region" description="Basic residues" evidence="1">
    <location>
        <begin position="1024"/>
        <end position="1053"/>
    </location>
</feature>
<feature type="compositionally biased region" description="Low complexity" evidence="1">
    <location>
        <begin position="1100"/>
        <end position="1122"/>
    </location>
</feature>
<sequence length="1177" mass="120172">MSFDASVLDRLGLVAGLALSIKATVVLAIGAAAAWLLRRRSAAARHFVWLLTLNAVLGVTALATLPRGLAVAVPRWPQWAAEGCAALPSVVPCSGVGDVPALSSMVAHEATGVTRGAGGHGATALATGPLPTGPLPTGPLATGPLATRPAALVSPGSLLVVLWLAGTCLVLGWLALGHAGLARIARRSEAVEDPVWRTLLRRLAHEAGVAQAPRLRSSAAVGAPLVCGLLRPSILLPVEAGSWGPEQRRVVLLHELAHIARRDPLSQSIAWLACATYWFQPAAWLAFARLRAEGERACDDRVLSSGVAAPDYASHLLSLARRARALRLASAVSVAMARRSTLEGRLLALLDDGVRRGALGVRARGAGVAALAVVLVALGLVRPVPPEAAVAPAVSSEPGPAAVPAANPSQAPAAHRAEAIRAEPAAGLATNPFAAPAVNPSAAPAPDPFAAPAAARAGAGAAVAQSVVETFDVAGAEAEAGAEPIHADQPARLGDTLALDLKKRAASTRPPATLRSLPVLLASAPAAGHASAAGAATWNNRAGGLWSNPANWTPPDVPDSLGESAVLPALSGAYQVTLDINPAIDALQIDAGDPTLDLNGFSIAAVKLVTNSGTIRNFTGTYDSKRIRNLAGGTLLARADDVVQATGVLWNAGTIVVGPGEHSMLDSPGGLWLQGGGTLVLNATRMADPTGGGLTIDAGTAVRGSGVIEKSVDNLGVVEGDGAVGGVLRIDGLLFNTGTVRVIHGGTVNVNRPLVQNTGGTITSARGGGTFSVMMPREVGGTLNNMRGGGRIVADGGDLMVKCGSWLEGTVERGQGGGAVNIGIATLQNVTVAAGAELGVTGHADLMAAGTALTNNGTVRVSGTVNFGIYNGDYQIYLGGKGVMVLEGGTLGSGTGAILVNRAGQTIQGCGTINPPFINEGTVDLNCGPQPARLPGSFVNRGRLRVLRGNLSIGGTPGAVATNRGTISAAGGAITLEKGATLDSDRGQAGGRRLGPGPEDRAAARWRAGHAGRGLHIRGPQGRHAARRHARVGRHARDRRARRHHARRCQVRQRGHEPDSGHSGRPAGHGLRPDRGCHAGGGRRDLRRERTPDPGRRPARQQAPRLARPRLRAGGVALLRAPRGGRRVRPRAAAGGGCRWPGVRRGRPRGGAHRRGRARGGGVPLRARALARIAVIN</sequence>
<keyword evidence="2" id="KW-1133">Transmembrane helix</keyword>
<dbReference type="Pfam" id="PF05569">
    <property type="entry name" value="Peptidase_M56"/>
    <property type="match status" value="1"/>
</dbReference>
<feature type="domain" description="Peptidase M56" evidence="3">
    <location>
        <begin position="158"/>
        <end position="348"/>
    </location>
</feature>
<evidence type="ECO:0000313" key="5">
    <source>
        <dbReference type="Proteomes" id="UP000317716"/>
    </source>
</evidence>
<dbReference type="EMBL" id="VBOS01000074">
    <property type="protein sequence ID" value="TMQ58509.1"/>
    <property type="molecule type" value="Genomic_DNA"/>
</dbReference>
<dbReference type="PANTHER" id="PTHR34978">
    <property type="entry name" value="POSSIBLE SENSOR-TRANSDUCER PROTEIN BLAR"/>
    <property type="match status" value="1"/>
</dbReference>
<evidence type="ECO:0000256" key="1">
    <source>
        <dbReference type="SAM" id="MobiDB-lite"/>
    </source>
</evidence>
<dbReference type="InterPro" id="IPR008756">
    <property type="entry name" value="Peptidase_M56"/>
</dbReference>
<feature type="compositionally biased region" description="Basic and acidic residues" evidence="1">
    <location>
        <begin position="1071"/>
        <end position="1096"/>
    </location>
</feature>
<protein>
    <submittedName>
        <fullName evidence="4">M56 family metallopeptidase</fullName>
    </submittedName>
</protein>
<name>A0A538T4D5_UNCEI</name>
<comment type="caution">
    <text evidence="4">The sequence shown here is derived from an EMBL/GenBank/DDBJ whole genome shotgun (WGS) entry which is preliminary data.</text>
</comment>
<dbReference type="CDD" id="cd07341">
    <property type="entry name" value="M56_BlaR1_MecR1_like"/>
    <property type="match status" value="1"/>
</dbReference>
<dbReference type="PANTHER" id="PTHR34978:SF3">
    <property type="entry name" value="SLR0241 PROTEIN"/>
    <property type="match status" value="1"/>
</dbReference>
<accession>A0A538T4D5</accession>
<feature type="transmembrane region" description="Helical" evidence="2">
    <location>
        <begin position="365"/>
        <end position="384"/>
    </location>
</feature>
<feature type="compositionally biased region" description="Basic residues" evidence="1">
    <location>
        <begin position="1142"/>
        <end position="1158"/>
    </location>
</feature>
<dbReference type="AlphaFoldDB" id="A0A538T4D5"/>
<feature type="region of interest" description="Disordered" evidence="1">
    <location>
        <begin position="980"/>
        <end position="1161"/>
    </location>
</feature>